<reference evidence="5" key="1">
    <citation type="submission" date="2016-10" db="EMBL/GenBank/DDBJ databases">
        <authorList>
            <person name="Varghese N."/>
            <person name="Submissions S."/>
        </authorList>
    </citation>
    <scope>NUCLEOTIDE SEQUENCE [LARGE SCALE GENOMIC DNA]</scope>
    <source>
        <strain evidence="5">DSM 22703</strain>
    </source>
</reference>
<dbReference type="EMBL" id="FMXE01000004">
    <property type="protein sequence ID" value="SDA48714.1"/>
    <property type="molecule type" value="Genomic_DNA"/>
</dbReference>
<dbReference type="Pfam" id="PF13424">
    <property type="entry name" value="TPR_12"/>
    <property type="match status" value="2"/>
</dbReference>
<dbReference type="Gene3D" id="3.30.565.10">
    <property type="entry name" value="Histidine kinase-like ATPase, C-terminal domain"/>
    <property type="match status" value="1"/>
</dbReference>
<dbReference type="PROSITE" id="PS50005">
    <property type="entry name" value="TPR"/>
    <property type="match status" value="2"/>
</dbReference>
<feature type="repeat" description="TPR" evidence="1">
    <location>
        <begin position="199"/>
        <end position="232"/>
    </location>
</feature>
<evidence type="ECO:0000313" key="5">
    <source>
        <dbReference type="Proteomes" id="UP000198756"/>
    </source>
</evidence>
<dbReference type="Pfam" id="PF06580">
    <property type="entry name" value="His_kinase"/>
    <property type="match status" value="1"/>
</dbReference>
<feature type="domain" description="Signal transduction histidine kinase internal region" evidence="3">
    <location>
        <begin position="486"/>
        <end position="564"/>
    </location>
</feature>
<evidence type="ECO:0000256" key="1">
    <source>
        <dbReference type="PROSITE-ProRule" id="PRU00339"/>
    </source>
</evidence>
<evidence type="ECO:0000256" key="2">
    <source>
        <dbReference type="SAM" id="Phobius"/>
    </source>
</evidence>
<dbReference type="Gene3D" id="1.25.40.10">
    <property type="entry name" value="Tetratricopeptide repeat domain"/>
    <property type="match status" value="2"/>
</dbReference>
<name>A0A1G5VSK7_9BACT</name>
<keyword evidence="5" id="KW-1185">Reference proteome</keyword>
<dbReference type="GO" id="GO:0016020">
    <property type="term" value="C:membrane"/>
    <property type="evidence" value="ECO:0007669"/>
    <property type="project" value="InterPro"/>
</dbReference>
<organism evidence="4 5">
    <name type="scientific">Algoriphagus alkaliphilus</name>
    <dbReference type="NCBI Taxonomy" id="279824"/>
    <lineage>
        <taxon>Bacteria</taxon>
        <taxon>Pseudomonadati</taxon>
        <taxon>Bacteroidota</taxon>
        <taxon>Cytophagia</taxon>
        <taxon>Cytophagales</taxon>
        <taxon>Cyclobacteriaceae</taxon>
        <taxon>Algoriphagus</taxon>
    </lineage>
</organism>
<dbReference type="InterPro" id="IPR036890">
    <property type="entry name" value="HATPase_C_sf"/>
</dbReference>
<dbReference type="GO" id="GO:0000155">
    <property type="term" value="F:phosphorelay sensor kinase activity"/>
    <property type="evidence" value="ECO:0007669"/>
    <property type="project" value="InterPro"/>
</dbReference>
<dbReference type="SUPFAM" id="SSF48452">
    <property type="entry name" value="TPR-like"/>
    <property type="match status" value="2"/>
</dbReference>
<accession>A0A1G5VSK7</accession>
<dbReference type="InterPro" id="IPR010559">
    <property type="entry name" value="Sig_transdc_His_kin_internal"/>
</dbReference>
<gene>
    <name evidence="4" type="ORF">SAMN03080617_00672</name>
</gene>
<dbReference type="PANTHER" id="PTHR34220">
    <property type="entry name" value="SENSOR HISTIDINE KINASE YPDA"/>
    <property type="match status" value="1"/>
</dbReference>
<dbReference type="InterPro" id="IPR011990">
    <property type="entry name" value="TPR-like_helical_dom_sf"/>
</dbReference>
<dbReference type="AlphaFoldDB" id="A0A1G5VSK7"/>
<keyword evidence="1" id="KW-0802">TPR repeat</keyword>
<dbReference type="InterPro" id="IPR019734">
    <property type="entry name" value="TPR_rpt"/>
</dbReference>
<dbReference type="RefSeq" id="WP_092728525.1">
    <property type="nucleotide sequence ID" value="NZ_FMXE01000004.1"/>
</dbReference>
<dbReference type="PANTHER" id="PTHR34220:SF7">
    <property type="entry name" value="SENSOR HISTIDINE KINASE YPDA"/>
    <property type="match status" value="1"/>
</dbReference>
<feature type="repeat" description="TPR" evidence="1">
    <location>
        <begin position="160"/>
        <end position="193"/>
    </location>
</feature>
<dbReference type="SMART" id="SM00028">
    <property type="entry name" value="TPR"/>
    <property type="match status" value="7"/>
</dbReference>
<dbReference type="InterPro" id="IPR050640">
    <property type="entry name" value="Bact_2-comp_sensor_kinase"/>
</dbReference>
<feature type="transmembrane region" description="Helical" evidence="2">
    <location>
        <begin position="442"/>
        <end position="463"/>
    </location>
</feature>
<sequence length="690" mass="77933">MKPLSFFIVLVLFVCPAWGQKQIDSLRNELRKSGLPDSTRVDIFNDLSFYFAGVDPVIGLSYSDSAYSLASSLGLVARATAAVNNKGVNYWYQGQDTLALKAYQSVMIAHQKSGNRKGQASAMNNMALIKYNQGDYRGALENHEKATAIFEDLGLRKNILNSQMNTGVVFLALADYPKAIEYFLKALSLTEAGDTWELGNLFTNLGLVYKNLNELEKSESYHRKAIELYRKEGYKQMEASSMGNLGAILQIQGKKSEAGTLFLEALRLNKEIGNKRRIASDFTALGSLFSENKDLDKAKKYLDSAANFYSEISEKLSLSTVLLQLANLEKSDWAGNDLSKALELEQKALTLAQETESLEAQRSAWKAMAETQKGLGQFQKSLESYQNFQAFQDSIFNDENEKKLLGLQIGYEFEMREKKLTAEFESEKQLLQLEKESERLKASLYLLGIGGLLLIAGGGLWGFRKHSKNKRKKLESEFRAQVAELELKALKAQMNPHFIFNALSSISNFLLKNQAEEADRYLTRFSRLIRRILEYSDLREISLSEEIILLQDYIAIEALRLDKKIDFEIQIGEGVDEMHLMIPPLLLQPLVENSIWHGIAHIEAPGLITLKVHQQENSCLLVLRDNGSGMKEFVEIPEKHQSMGMKLVKNRLDNLNIESKTNAWSIFWENLSPGFEVRLTLSQPNSVPFT</sequence>
<keyword evidence="2" id="KW-0472">Membrane</keyword>
<proteinExistence type="predicted"/>
<dbReference type="SUPFAM" id="SSF55874">
    <property type="entry name" value="ATPase domain of HSP90 chaperone/DNA topoisomerase II/histidine kinase"/>
    <property type="match status" value="1"/>
</dbReference>
<dbReference type="STRING" id="279824.SAMN03080617_00672"/>
<evidence type="ECO:0000313" key="4">
    <source>
        <dbReference type="EMBL" id="SDA48714.1"/>
    </source>
</evidence>
<dbReference type="Proteomes" id="UP000198756">
    <property type="component" value="Unassembled WGS sequence"/>
</dbReference>
<dbReference type="OrthoDB" id="6190788at2"/>
<keyword evidence="2" id="KW-1133">Transmembrane helix</keyword>
<evidence type="ECO:0000259" key="3">
    <source>
        <dbReference type="Pfam" id="PF06580"/>
    </source>
</evidence>
<protein>
    <submittedName>
        <fullName evidence="4">Tetratricopeptide repeat-containing protein</fullName>
    </submittedName>
</protein>
<keyword evidence="2" id="KW-0812">Transmembrane</keyword>